<reference evidence="1 2" key="1">
    <citation type="submission" date="2019-03" db="EMBL/GenBank/DDBJ databases">
        <title>Thermus tengchongensis species for the arsenic transformation mechanism.</title>
        <authorList>
            <person name="Yuan G.C."/>
        </authorList>
    </citation>
    <scope>NUCLEOTIDE SEQUENCE [LARGE SCALE GENOMIC DNA]</scope>
    <source>
        <strain evidence="1 2">15W</strain>
    </source>
</reference>
<proteinExistence type="predicted"/>
<accession>A0A4Y9F8X5</accession>
<gene>
    <name evidence="1" type="ORF">E0687_09925</name>
</gene>
<protein>
    <submittedName>
        <fullName evidence="1">Uncharacterized protein</fullName>
    </submittedName>
</protein>
<dbReference type="AlphaFoldDB" id="A0A4Y9F8X5"/>
<name>A0A4Y9F8X5_9DEIN</name>
<organism evidence="1 2">
    <name type="scientific">Thermus tengchongensis</name>
    <dbReference type="NCBI Taxonomy" id="1214928"/>
    <lineage>
        <taxon>Bacteria</taxon>
        <taxon>Thermotogati</taxon>
        <taxon>Deinococcota</taxon>
        <taxon>Deinococci</taxon>
        <taxon>Thermales</taxon>
        <taxon>Thermaceae</taxon>
        <taxon>Thermus</taxon>
    </lineage>
</organism>
<evidence type="ECO:0000313" key="2">
    <source>
        <dbReference type="Proteomes" id="UP000297668"/>
    </source>
</evidence>
<dbReference type="Proteomes" id="UP000297668">
    <property type="component" value="Unassembled WGS sequence"/>
</dbReference>
<dbReference type="RefSeq" id="WP_135260711.1">
    <property type="nucleotide sequence ID" value="NZ_SJZF01000018.1"/>
</dbReference>
<comment type="caution">
    <text evidence="1">The sequence shown here is derived from an EMBL/GenBank/DDBJ whole genome shotgun (WGS) entry which is preliminary data.</text>
</comment>
<sequence length="98" mass="11776">MRVEVMEMAKKWTIVSDYVARDRVEFTSKEELLEALEELGWDTDLITEHDGELRTRVYADRDRGLVIEARDISFDRRTWMRNPDWLVIAEEVQEDEQE</sequence>
<evidence type="ECO:0000313" key="1">
    <source>
        <dbReference type="EMBL" id="TFU25614.1"/>
    </source>
</evidence>
<dbReference type="EMBL" id="SJZF01000018">
    <property type="protein sequence ID" value="TFU25614.1"/>
    <property type="molecule type" value="Genomic_DNA"/>
</dbReference>